<comment type="caution">
    <text evidence="3">The sequence shown here is derived from an EMBL/GenBank/DDBJ whole genome shotgun (WGS) entry which is preliminary data.</text>
</comment>
<proteinExistence type="predicted"/>
<reference evidence="4" key="1">
    <citation type="journal article" date="2019" name="Int. J. Syst. Evol. Microbiol.">
        <title>The Global Catalogue of Microorganisms (GCM) 10K type strain sequencing project: providing services to taxonomists for standard genome sequencing and annotation.</title>
        <authorList>
            <consortium name="The Broad Institute Genomics Platform"/>
            <consortium name="The Broad Institute Genome Sequencing Center for Infectious Disease"/>
            <person name="Wu L."/>
            <person name="Ma J."/>
        </authorList>
    </citation>
    <scope>NUCLEOTIDE SEQUENCE [LARGE SCALE GENOMIC DNA]</scope>
    <source>
        <strain evidence="4">CGMCC 4.7304</strain>
    </source>
</reference>
<feature type="region of interest" description="Disordered" evidence="1">
    <location>
        <begin position="135"/>
        <end position="172"/>
    </location>
</feature>
<keyword evidence="2" id="KW-0472">Membrane</keyword>
<protein>
    <submittedName>
        <fullName evidence="3">Uncharacterized protein</fullName>
    </submittedName>
</protein>
<feature type="compositionally biased region" description="Low complexity" evidence="1">
    <location>
        <begin position="365"/>
        <end position="377"/>
    </location>
</feature>
<feature type="compositionally biased region" description="Basic and acidic residues" evidence="1">
    <location>
        <begin position="381"/>
        <end position="396"/>
    </location>
</feature>
<evidence type="ECO:0000256" key="2">
    <source>
        <dbReference type="SAM" id="Phobius"/>
    </source>
</evidence>
<evidence type="ECO:0000313" key="4">
    <source>
        <dbReference type="Proteomes" id="UP001596083"/>
    </source>
</evidence>
<gene>
    <name evidence="3" type="ORF">ACFP1Z_16325</name>
</gene>
<feature type="compositionally biased region" description="Low complexity" evidence="1">
    <location>
        <begin position="148"/>
        <end position="163"/>
    </location>
</feature>
<dbReference type="Proteomes" id="UP001596083">
    <property type="component" value="Unassembled WGS sequence"/>
</dbReference>
<feature type="region of interest" description="Disordered" evidence="1">
    <location>
        <begin position="1"/>
        <end position="100"/>
    </location>
</feature>
<feature type="transmembrane region" description="Helical" evidence="2">
    <location>
        <begin position="108"/>
        <end position="125"/>
    </location>
</feature>
<accession>A0ABW0YYQ6</accession>
<keyword evidence="2" id="KW-1133">Transmembrane helix</keyword>
<keyword evidence="2" id="KW-0812">Transmembrane</keyword>
<feature type="region of interest" description="Disordered" evidence="1">
    <location>
        <begin position="360"/>
        <end position="402"/>
    </location>
</feature>
<organism evidence="3 4">
    <name type="scientific">Streptomyces gamaensis</name>
    <dbReference type="NCBI Taxonomy" id="1763542"/>
    <lineage>
        <taxon>Bacteria</taxon>
        <taxon>Bacillati</taxon>
        <taxon>Actinomycetota</taxon>
        <taxon>Actinomycetes</taxon>
        <taxon>Kitasatosporales</taxon>
        <taxon>Streptomycetaceae</taxon>
        <taxon>Streptomyces</taxon>
    </lineage>
</organism>
<evidence type="ECO:0000256" key="1">
    <source>
        <dbReference type="SAM" id="MobiDB-lite"/>
    </source>
</evidence>
<evidence type="ECO:0000313" key="3">
    <source>
        <dbReference type="EMBL" id="MFC5721739.1"/>
    </source>
</evidence>
<sequence>MSVEPGVPGKSPGDDGWSSAVPDEVWEQFARDHEGAIRASAPKEPSARARQVTARLREQDEAAAAAAARKGLFRRGRSKSNPPAQPDGWRTGPAWQETNGRADRKRKILACIGVLAAVGATVLVLNPHLVLGRTTGSAVPTPLPPETARPTAAPSAPSDTAPSLDRPFAGSPAEQYADGAAGIVLPDAAPVGSASKDEVASALARTKDFLVAANLDPGTLRGERPARAVELLDPLQDDVYALATTALGRPTREQDPLLLLSRFDPGETRPVGGTVKTRGRMTVGPGADGVPTIHADYTFVYALTKKAPDSREIARTVVRRVLDIEIPDPGRYRVTPGRLVVRSHKADFANSACGVHDGFLHPEFGPGSDSGPQPSGPAVDPYDRSRELGEAKREECGTVTRT</sequence>
<keyword evidence="4" id="KW-1185">Reference proteome</keyword>
<dbReference type="RefSeq" id="WP_390317084.1">
    <property type="nucleotide sequence ID" value="NZ_JBHSPB010000009.1"/>
</dbReference>
<dbReference type="EMBL" id="JBHSPB010000009">
    <property type="protein sequence ID" value="MFC5721739.1"/>
    <property type="molecule type" value="Genomic_DNA"/>
</dbReference>
<name>A0ABW0YYQ6_9ACTN</name>